<protein>
    <submittedName>
        <fullName evidence="2">Uncharacterized protein</fullName>
    </submittedName>
</protein>
<dbReference type="RefSeq" id="WP_123186244.1">
    <property type="nucleotide sequence ID" value="NZ_JACHYA010000001.1"/>
</dbReference>
<dbReference type="AlphaFoldDB" id="A0A7W5GP64"/>
<evidence type="ECO:0000313" key="2">
    <source>
        <dbReference type="EMBL" id="MBB3170837.1"/>
    </source>
</evidence>
<dbReference type="GeneID" id="93357571"/>
<feature type="region of interest" description="Disordered" evidence="1">
    <location>
        <begin position="1"/>
        <end position="29"/>
    </location>
</feature>
<reference evidence="2 3" key="1">
    <citation type="submission" date="2020-08" db="EMBL/GenBank/DDBJ databases">
        <title>Sequencing the genomes of 1000 actinobacteria strains.</title>
        <authorList>
            <person name="Klenk H.-P."/>
        </authorList>
    </citation>
    <scope>NUCLEOTIDE SEQUENCE [LARGE SCALE GENOMIC DNA]</scope>
    <source>
        <strain evidence="2 3">DSM 22242</strain>
    </source>
</reference>
<evidence type="ECO:0000256" key="1">
    <source>
        <dbReference type="SAM" id="MobiDB-lite"/>
    </source>
</evidence>
<comment type="caution">
    <text evidence="2">The sequence shown here is derived from an EMBL/GenBank/DDBJ whole genome shotgun (WGS) entry which is preliminary data.</text>
</comment>
<organism evidence="2 3">
    <name type="scientific">Parvibacter caecicola</name>
    <dbReference type="NCBI Taxonomy" id="747645"/>
    <lineage>
        <taxon>Bacteria</taxon>
        <taxon>Bacillati</taxon>
        <taxon>Actinomycetota</taxon>
        <taxon>Coriobacteriia</taxon>
        <taxon>Coriobacteriales</taxon>
        <taxon>Coriobacteriaceae</taxon>
        <taxon>Parvibacter</taxon>
    </lineage>
</organism>
<evidence type="ECO:0000313" key="3">
    <source>
        <dbReference type="Proteomes" id="UP000530850"/>
    </source>
</evidence>
<dbReference type="EMBL" id="JACHYA010000001">
    <property type="protein sequence ID" value="MBB3170837.1"/>
    <property type="molecule type" value="Genomic_DNA"/>
</dbReference>
<dbReference type="Proteomes" id="UP000530850">
    <property type="component" value="Unassembled WGS sequence"/>
</dbReference>
<gene>
    <name evidence="2" type="ORF">FHR31_000617</name>
</gene>
<proteinExistence type="predicted"/>
<accession>A0A7W5GP64</accession>
<name>A0A7W5GP64_9ACTN</name>
<sequence>METASMPAPRDTAVGGLSPESADVASAPEADTCAEATFEEAVAALTETVNRAPLHREIFLKLLTFCTTQRTLAEAEEAVRACSEFPSVAQSPYRLVRTLVHAGGLYWLELDETGRPLTSQAKAGLTPDEIEDATFAYAVVTTPVGEQVAEDLAPEKRLRRLFDLVPQRLTTYLDLMDFCREKRTFKEIEALLRTRPAAAFASTTSSQPLQPSFFVDALERSGGLAWNDGWKITERGMKVLQQLR</sequence>